<sequence length="172" mass="19763">MMITVAHDRTWSELEPSRQFSQGRTHQSTGLTILRDNDDIFKDGNLSPHPDSTVFIMSSIAFDADKKNLSRKTIVFPRYVEGATNDEYFRSADTASRMNQDIFDGLKRTEYGWLDEAFANKDPEVLARQEKDLLQSLQDIHDDYKNVQILSVGEDDFKLAESSIYDPCDQEE</sequence>
<gene>
    <name evidence="2" type="ORF">B9479_002452</name>
</gene>
<name>A0A5D3B194_9TREE</name>
<organism evidence="2 3">
    <name type="scientific">Cryptococcus floricola</name>
    <dbReference type="NCBI Taxonomy" id="2591691"/>
    <lineage>
        <taxon>Eukaryota</taxon>
        <taxon>Fungi</taxon>
        <taxon>Dikarya</taxon>
        <taxon>Basidiomycota</taxon>
        <taxon>Agaricomycotina</taxon>
        <taxon>Tremellomycetes</taxon>
        <taxon>Tremellales</taxon>
        <taxon>Cryptococcaceae</taxon>
        <taxon>Cryptococcus</taxon>
    </lineage>
</organism>
<dbReference type="EMBL" id="NIDF01000019">
    <property type="protein sequence ID" value="TYJ56842.1"/>
    <property type="molecule type" value="Genomic_DNA"/>
</dbReference>
<protein>
    <submittedName>
        <fullName evidence="2">Uncharacterized protein</fullName>
    </submittedName>
</protein>
<evidence type="ECO:0000313" key="2">
    <source>
        <dbReference type="EMBL" id="TYJ56842.1"/>
    </source>
</evidence>
<proteinExistence type="predicted"/>
<dbReference type="AlphaFoldDB" id="A0A5D3B194"/>
<keyword evidence="3" id="KW-1185">Reference proteome</keyword>
<evidence type="ECO:0000313" key="3">
    <source>
        <dbReference type="Proteomes" id="UP000322245"/>
    </source>
</evidence>
<feature type="region of interest" description="Disordered" evidence="1">
    <location>
        <begin position="1"/>
        <end position="28"/>
    </location>
</feature>
<accession>A0A5D3B194</accession>
<evidence type="ECO:0000256" key="1">
    <source>
        <dbReference type="SAM" id="MobiDB-lite"/>
    </source>
</evidence>
<dbReference type="Proteomes" id="UP000322245">
    <property type="component" value="Unassembled WGS sequence"/>
</dbReference>
<reference evidence="2 3" key="1">
    <citation type="submission" date="2017-05" db="EMBL/GenBank/DDBJ databases">
        <title>The Genome Sequence of Tsuchiyaea wingfieldii DSM 27421.</title>
        <authorList>
            <person name="Cuomo C."/>
            <person name="Passer A."/>
            <person name="Billmyre B."/>
            <person name="Heitman J."/>
        </authorList>
    </citation>
    <scope>NUCLEOTIDE SEQUENCE [LARGE SCALE GENOMIC DNA]</scope>
    <source>
        <strain evidence="2 3">DSM 27421</strain>
    </source>
</reference>
<feature type="compositionally biased region" description="Basic and acidic residues" evidence="1">
    <location>
        <begin position="1"/>
        <end position="16"/>
    </location>
</feature>
<comment type="caution">
    <text evidence="2">The sequence shown here is derived from an EMBL/GenBank/DDBJ whole genome shotgun (WGS) entry which is preliminary data.</text>
</comment>
<feature type="compositionally biased region" description="Polar residues" evidence="1">
    <location>
        <begin position="18"/>
        <end position="28"/>
    </location>
</feature>